<proteinExistence type="predicted"/>
<dbReference type="AlphaFoldDB" id="A0A4Y2AFG2"/>
<evidence type="ECO:0000313" key="2">
    <source>
        <dbReference type="Proteomes" id="UP000499080"/>
    </source>
</evidence>
<name>A0A4Y2AFG2_ARAVE</name>
<sequence length="112" mass="12879">MHCLDCISSSSKFAMIPELLSVRGFYVRDRSDHTPCSWANHSRFLRKLKDEEFNIGKLRKGSCKQAGRIQLKQSLNLDYTEDAYTVGSFRLAKLAEILRTHQWSSVGPFKKP</sequence>
<dbReference type="Proteomes" id="UP000499080">
    <property type="component" value="Unassembled WGS sequence"/>
</dbReference>
<reference evidence="1 2" key="1">
    <citation type="journal article" date="2019" name="Sci. Rep.">
        <title>Orb-weaving spider Araneus ventricosus genome elucidates the spidroin gene catalogue.</title>
        <authorList>
            <person name="Kono N."/>
            <person name="Nakamura H."/>
            <person name="Ohtoshi R."/>
            <person name="Moran D.A.P."/>
            <person name="Shinohara A."/>
            <person name="Yoshida Y."/>
            <person name="Fujiwara M."/>
            <person name="Mori M."/>
            <person name="Tomita M."/>
            <person name="Arakawa K."/>
        </authorList>
    </citation>
    <scope>NUCLEOTIDE SEQUENCE [LARGE SCALE GENOMIC DNA]</scope>
</reference>
<accession>A0A4Y2AFG2</accession>
<organism evidence="1 2">
    <name type="scientific">Araneus ventricosus</name>
    <name type="common">Orbweaver spider</name>
    <name type="synonym">Epeira ventricosa</name>
    <dbReference type="NCBI Taxonomy" id="182803"/>
    <lineage>
        <taxon>Eukaryota</taxon>
        <taxon>Metazoa</taxon>
        <taxon>Ecdysozoa</taxon>
        <taxon>Arthropoda</taxon>
        <taxon>Chelicerata</taxon>
        <taxon>Arachnida</taxon>
        <taxon>Araneae</taxon>
        <taxon>Araneomorphae</taxon>
        <taxon>Entelegynae</taxon>
        <taxon>Araneoidea</taxon>
        <taxon>Araneidae</taxon>
        <taxon>Araneus</taxon>
    </lineage>
</organism>
<dbReference type="EMBL" id="BGPR01000013">
    <property type="protein sequence ID" value="GBL77684.1"/>
    <property type="molecule type" value="Genomic_DNA"/>
</dbReference>
<keyword evidence="2" id="KW-1185">Reference proteome</keyword>
<comment type="caution">
    <text evidence="1">The sequence shown here is derived from an EMBL/GenBank/DDBJ whole genome shotgun (WGS) entry which is preliminary data.</text>
</comment>
<evidence type="ECO:0000313" key="1">
    <source>
        <dbReference type="EMBL" id="GBL77684.1"/>
    </source>
</evidence>
<protein>
    <submittedName>
        <fullName evidence="1">Uncharacterized protein</fullName>
    </submittedName>
</protein>
<gene>
    <name evidence="1" type="ORF">AVEN_152908_1</name>
</gene>